<reference evidence="2 3" key="1">
    <citation type="submission" date="2019-01" db="EMBL/GenBank/DDBJ databases">
        <title>Insights into ecological role of a new deltaproteobacterial order Candidatus Sinidesulfobacterales (Sva0485) by metagenomics and metatranscriptomics.</title>
        <authorList>
            <person name="Tan S."/>
            <person name="Liu J."/>
            <person name="Fang Y."/>
            <person name="Hedlund B.P."/>
            <person name="Lian Z.H."/>
            <person name="Huang L.Y."/>
            <person name="Li J.T."/>
            <person name="Huang L.N."/>
            <person name="Li W.J."/>
            <person name="Jiang H.C."/>
            <person name="Dong H.L."/>
            <person name="Shu W.S."/>
        </authorList>
    </citation>
    <scope>NUCLEOTIDE SEQUENCE [LARGE SCALE GENOMIC DNA]</scope>
    <source>
        <strain evidence="2">AP3</strain>
    </source>
</reference>
<evidence type="ECO:0000313" key="2">
    <source>
        <dbReference type="EMBL" id="RZD14651.1"/>
    </source>
</evidence>
<feature type="transmembrane region" description="Helical" evidence="1">
    <location>
        <begin position="37"/>
        <end position="69"/>
    </location>
</feature>
<sequence length="74" mass="8825">MINFNIIIIESVIYIIVSIFIGFLLRHEDLKRIKRLILLFYLVIGIAVYSILYFIALSVVMLFVTVFILKFYEY</sequence>
<dbReference type="Proteomes" id="UP000320813">
    <property type="component" value="Unassembled WGS sequence"/>
</dbReference>
<protein>
    <submittedName>
        <fullName evidence="2">Uncharacterized protein</fullName>
    </submittedName>
</protein>
<proteinExistence type="predicted"/>
<organism evidence="2 3">
    <name type="scientific">Candidatus Acidulodesulfobacterium ferriphilum</name>
    <dbReference type="NCBI Taxonomy" id="2597223"/>
    <lineage>
        <taxon>Bacteria</taxon>
        <taxon>Deltaproteobacteria</taxon>
        <taxon>Candidatus Acidulodesulfobacterales</taxon>
        <taxon>Candidatus Acidulodesulfobacterium</taxon>
    </lineage>
</organism>
<name>A0A519BBJ0_9DELT</name>
<evidence type="ECO:0000313" key="3">
    <source>
        <dbReference type="Proteomes" id="UP000320813"/>
    </source>
</evidence>
<comment type="caution">
    <text evidence="2">The sequence shown here is derived from an EMBL/GenBank/DDBJ whole genome shotgun (WGS) entry which is preliminary data.</text>
</comment>
<keyword evidence="1" id="KW-0812">Transmembrane</keyword>
<keyword evidence="1" id="KW-1133">Transmembrane helix</keyword>
<keyword evidence="1" id="KW-0472">Membrane</keyword>
<accession>A0A519BBJ0</accession>
<dbReference type="AlphaFoldDB" id="A0A519BBJ0"/>
<dbReference type="EMBL" id="SGBD01000002">
    <property type="protein sequence ID" value="RZD14651.1"/>
    <property type="molecule type" value="Genomic_DNA"/>
</dbReference>
<evidence type="ECO:0000256" key="1">
    <source>
        <dbReference type="SAM" id="Phobius"/>
    </source>
</evidence>
<gene>
    <name evidence="2" type="ORF">EVJ47_05655</name>
</gene>
<feature type="transmembrane region" description="Helical" evidence="1">
    <location>
        <begin position="6"/>
        <end position="25"/>
    </location>
</feature>